<dbReference type="EMBL" id="JAENGY010000243">
    <property type="protein sequence ID" value="KAG6968313.1"/>
    <property type="molecule type" value="Genomic_DNA"/>
</dbReference>
<dbReference type="Proteomes" id="UP000709295">
    <property type="component" value="Unassembled WGS sequence"/>
</dbReference>
<keyword evidence="2" id="KW-1185">Reference proteome</keyword>
<sequence>MAREVWFQLVQVSEDQQGIPFSGVSEDAVKLTDDIRDVRNLREAIREKYRHEKPDSMEGVAPNQLHIYANEAAYKAKKPCSPRSSLNDLDLRAIFIVEVRLQQPHRPVLEIPQVDWAVTPCSQLVLQYEANRLNCRHLASMVPKLAVPVSH</sequence>
<organism evidence="1 2">
    <name type="scientific">Phytophthora aleatoria</name>
    <dbReference type="NCBI Taxonomy" id="2496075"/>
    <lineage>
        <taxon>Eukaryota</taxon>
        <taxon>Sar</taxon>
        <taxon>Stramenopiles</taxon>
        <taxon>Oomycota</taxon>
        <taxon>Peronosporomycetes</taxon>
        <taxon>Peronosporales</taxon>
        <taxon>Peronosporaceae</taxon>
        <taxon>Phytophthora</taxon>
    </lineage>
</organism>
<reference evidence="1" key="1">
    <citation type="submission" date="2021-01" db="EMBL/GenBank/DDBJ databases">
        <title>Phytophthora aleatoria, a newly-described species from Pinus radiata is distinct from Phytophthora cactorum isolates based on comparative genomics.</title>
        <authorList>
            <person name="Mcdougal R."/>
            <person name="Panda P."/>
            <person name="Williams N."/>
            <person name="Studholme D.J."/>
        </authorList>
    </citation>
    <scope>NUCLEOTIDE SEQUENCE</scope>
    <source>
        <strain evidence="1">NZFS 4037</strain>
    </source>
</reference>
<proteinExistence type="predicted"/>
<protein>
    <submittedName>
        <fullName evidence="1">Uncharacterized protein</fullName>
    </submittedName>
</protein>
<comment type="caution">
    <text evidence="1">The sequence shown here is derived from an EMBL/GenBank/DDBJ whole genome shotgun (WGS) entry which is preliminary data.</text>
</comment>
<evidence type="ECO:0000313" key="1">
    <source>
        <dbReference type="EMBL" id="KAG6968313.1"/>
    </source>
</evidence>
<accession>A0A8J5M896</accession>
<evidence type="ECO:0000313" key="2">
    <source>
        <dbReference type="Proteomes" id="UP000709295"/>
    </source>
</evidence>
<gene>
    <name evidence="1" type="ORF">JG688_00005877</name>
</gene>
<dbReference type="AlphaFoldDB" id="A0A8J5M896"/>
<name>A0A8J5M896_9STRA</name>